<keyword evidence="2" id="KW-0132">Cell division</keyword>
<evidence type="ECO:0000256" key="1">
    <source>
        <dbReference type="ARBA" id="ARBA00022490"/>
    </source>
</evidence>
<keyword evidence="4" id="KW-0131">Cell cycle</keyword>
<keyword evidence="3" id="KW-0159">Chromosome partition</keyword>
<dbReference type="SUPFAM" id="SSF46785">
    <property type="entry name" value="Winged helix' DNA-binding domain"/>
    <property type="match status" value="2"/>
</dbReference>
<dbReference type="InterPro" id="IPR036388">
    <property type="entry name" value="WH-like_DNA-bd_sf"/>
</dbReference>
<dbReference type="PIRSF" id="PIRSF019345">
    <property type="entry name" value="ScpB"/>
    <property type="match status" value="1"/>
</dbReference>
<dbReference type="GO" id="GO:0051301">
    <property type="term" value="P:cell division"/>
    <property type="evidence" value="ECO:0007669"/>
    <property type="project" value="UniProtKB-KW"/>
</dbReference>
<evidence type="ECO:0000313" key="6">
    <source>
        <dbReference type="Proteomes" id="UP000317155"/>
    </source>
</evidence>
<dbReference type="NCBIfam" id="TIGR00281">
    <property type="entry name" value="SMC-Scp complex subunit ScpB"/>
    <property type="match status" value="1"/>
</dbReference>
<gene>
    <name evidence="5" type="primary">scpB</name>
    <name evidence="5" type="ORF">FL622_01070</name>
</gene>
<dbReference type="AlphaFoldDB" id="A0A550JKS5"/>
<dbReference type="EMBL" id="VJVV01000001">
    <property type="protein sequence ID" value="TRO83805.1"/>
    <property type="molecule type" value="Genomic_DNA"/>
</dbReference>
<dbReference type="PANTHER" id="PTHR34298">
    <property type="entry name" value="SEGREGATION AND CONDENSATION PROTEIN B"/>
    <property type="match status" value="1"/>
</dbReference>
<dbReference type="OrthoDB" id="9806226at2"/>
<dbReference type="Proteomes" id="UP000317155">
    <property type="component" value="Unassembled WGS sequence"/>
</dbReference>
<protein>
    <submittedName>
        <fullName evidence="5">SMC-Scp complex subunit ScpB</fullName>
    </submittedName>
</protein>
<evidence type="ECO:0000256" key="3">
    <source>
        <dbReference type="ARBA" id="ARBA00022829"/>
    </source>
</evidence>
<proteinExistence type="predicted"/>
<dbReference type="GO" id="GO:0051304">
    <property type="term" value="P:chromosome separation"/>
    <property type="evidence" value="ECO:0007669"/>
    <property type="project" value="InterPro"/>
</dbReference>
<evidence type="ECO:0000256" key="4">
    <source>
        <dbReference type="ARBA" id="ARBA00023306"/>
    </source>
</evidence>
<organism evidence="5 6">
    <name type="scientific">Trichloromonas acetexigens</name>
    <dbReference type="NCBI Taxonomy" id="38815"/>
    <lineage>
        <taxon>Bacteria</taxon>
        <taxon>Pseudomonadati</taxon>
        <taxon>Thermodesulfobacteriota</taxon>
        <taxon>Desulfuromonadia</taxon>
        <taxon>Desulfuromonadales</taxon>
        <taxon>Trichloromonadaceae</taxon>
        <taxon>Trichloromonas</taxon>
    </lineage>
</organism>
<accession>A0A550JKS5</accession>
<dbReference type="PANTHER" id="PTHR34298:SF2">
    <property type="entry name" value="SEGREGATION AND CONDENSATION PROTEIN B"/>
    <property type="match status" value="1"/>
</dbReference>
<dbReference type="RefSeq" id="WP_092052545.1">
    <property type="nucleotide sequence ID" value="NZ_FOJJ01000001.1"/>
</dbReference>
<dbReference type="InterPro" id="IPR005234">
    <property type="entry name" value="ScpB_csome_segregation"/>
</dbReference>
<evidence type="ECO:0000256" key="2">
    <source>
        <dbReference type="ARBA" id="ARBA00022618"/>
    </source>
</evidence>
<dbReference type="InterPro" id="IPR036390">
    <property type="entry name" value="WH_DNA-bd_sf"/>
</dbReference>
<dbReference type="Pfam" id="PF04079">
    <property type="entry name" value="SMC_ScpB"/>
    <property type="match status" value="1"/>
</dbReference>
<keyword evidence="1" id="KW-0963">Cytoplasm</keyword>
<name>A0A550JKS5_9BACT</name>
<keyword evidence="6" id="KW-1185">Reference proteome</keyword>
<comment type="caution">
    <text evidence="5">The sequence shown here is derived from an EMBL/GenBank/DDBJ whole genome shotgun (WGS) entry which is preliminary data.</text>
</comment>
<evidence type="ECO:0000313" key="5">
    <source>
        <dbReference type="EMBL" id="TRO83805.1"/>
    </source>
</evidence>
<reference evidence="5 6" key="1">
    <citation type="submission" date="2019-07" db="EMBL/GenBank/DDBJ databases">
        <title>Insights of Desulfuromonas acetexigens electromicrobiology.</title>
        <authorList>
            <person name="Katuri K."/>
            <person name="Sapireddy V."/>
            <person name="Shaw D.R."/>
            <person name="Saikaly P."/>
        </authorList>
    </citation>
    <scope>NUCLEOTIDE SEQUENCE [LARGE SCALE GENOMIC DNA]</scope>
    <source>
        <strain evidence="5 6">2873</strain>
    </source>
</reference>
<sequence>MDDLKAIVEALVFVSESPVKIEQIAEALDLEKPKVGAVLFELCREYEENDRGFELQRVAGGYQFRTRARYAEWVRRLSRAKPFRFSRAAMETLAIIAYRQPVTRADIEYLRGVDSGGVLKTLLDKRLVRILGKKDIPGRPMIYGTSRDFLELFGLNDLSGLPTLKEFDQLSLDLPLPEGAADGNQTP</sequence>
<dbReference type="Gene3D" id="1.10.10.10">
    <property type="entry name" value="Winged helix-like DNA-binding domain superfamily/Winged helix DNA-binding domain"/>
    <property type="match status" value="2"/>
</dbReference>